<keyword evidence="7 10" id="KW-0811">Translocation</keyword>
<evidence type="ECO:0000256" key="4">
    <source>
        <dbReference type="ARBA" id="ARBA00022692"/>
    </source>
</evidence>
<comment type="caution">
    <text evidence="12">The sequence shown here is derived from an EMBL/GenBank/DDBJ whole genome shotgun (WGS) entry which is preliminary data.</text>
</comment>
<evidence type="ECO:0000256" key="8">
    <source>
        <dbReference type="ARBA" id="ARBA00023136"/>
    </source>
</evidence>
<feature type="transmembrane region" description="Helical" evidence="10">
    <location>
        <begin position="75"/>
        <end position="98"/>
    </location>
</feature>
<accession>A0A0C1S9Z6</accession>
<reference evidence="12 13" key="1">
    <citation type="journal article" date="2014" name="G3 (Bethesda)">
        <title>Genome sequence of Candidatus Riesia pediculischaeffi, endosymbiont of chimpanzee lice, and genomic comparison of recently acquired endosymbionts from human and chimpanzee lice.</title>
        <authorList>
            <person name="Boyd B.M."/>
            <person name="Allen J.M."/>
            <person name="de Crecy-Lagard V."/>
            <person name="Reed D.L."/>
        </authorList>
    </citation>
    <scope>NUCLEOTIDE SEQUENCE [LARGE SCALE GENOMIC DNA]</scope>
    <source>
        <strain evidence="12 13">PTSU</strain>
    </source>
</reference>
<keyword evidence="10" id="KW-1003">Cell membrane</keyword>
<dbReference type="GO" id="GO:0065002">
    <property type="term" value="P:intracellular protein transmembrane transport"/>
    <property type="evidence" value="ECO:0007669"/>
    <property type="project" value="UniProtKB-UniRule"/>
</dbReference>
<keyword evidence="5 10" id="KW-0653">Protein transport</keyword>
<keyword evidence="3 10" id="KW-0813">Transport</keyword>
<dbReference type="PRINTS" id="PR00303">
    <property type="entry name" value="SECYTRNLCASE"/>
</dbReference>
<evidence type="ECO:0000256" key="3">
    <source>
        <dbReference type="ARBA" id="ARBA00022448"/>
    </source>
</evidence>
<feature type="transmembrane region" description="Helical" evidence="10">
    <location>
        <begin position="154"/>
        <end position="174"/>
    </location>
</feature>
<dbReference type="EMBL" id="AWXV01000002">
    <property type="protein sequence ID" value="KIE64126.1"/>
    <property type="molecule type" value="Genomic_DNA"/>
</dbReference>
<dbReference type="InterPro" id="IPR002208">
    <property type="entry name" value="SecY/SEC61-alpha"/>
</dbReference>
<dbReference type="PATRIC" id="fig|1401651.3.peg.126"/>
<dbReference type="PIRSF" id="PIRSF004557">
    <property type="entry name" value="SecY"/>
    <property type="match status" value="1"/>
</dbReference>
<name>A0A0C1S9Z6_9ENTR</name>
<dbReference type="GO" id="GO:0043952">
    <property type="term" value="P:protein transport by the Sec complex"/>
    <property type="evidence" value="ECO:0007669"/>
    <property type="project" value="UniProtKB-UniRule"/>
</dbReference>
<evidence type="ECO:0000313" key="13">
    <source>
        <dbReference type="Proteomes" id="UP000054529"/>
    </source>
</evidence>
<evidence type="ECO:0000256" key="2">
    <source>
        <dbReference type="ARBA" id="ARBA00005751"/>
    </source>
</evidence>
<evidence type="ECO:0000256" key="9">
    <source>
        <dbReference type="ARBA" id="ARBA00039733"/>
    </source>
</evidence>
<evidence type="ECO:0000256" key="11">
    <source>
        <dbReference type="RuleBase" id="RU004349"/>
    </source>
</evidence>
<dbReference type="InterPro" id="IPR030659">
    <property type="entry name" value="SecY_CS"/>
</dbReference>
<feature type="transmembrane region" description="Helical" evidence="10">
    <location>
        <begin position="186"/>
        <end position="206"/>
    </location>
</feature>
<dbReference type="AlphaFoldDB" id="A0A0C1S9Z6"/>
<dbReference type="HAMAP" id="MF_01465">
    <property type="entry name" value="SecY"/>
    <property type="match status" value="1"/>
</dbReference>
<evidence type="ECO:0000256" key="10">
    <source>
        <dbReference type="HAMAP-Rule" id="MF_01465"/>
    </source>
</evidence>
<dbReference type="GO" id="GO:0005886">
    <property type="term" value="C:plasma membrane"/>
    <property type="evidence" value="ECO:0007669"/>
    <property type="project" value="UniProtKB-SubCell"/>
</dbReference>
<dbReference type="PROSITE" id="PS00755">
    <property type="entry name" value="SECY_1"/>
    <property type="match status" value="1"/>
</dbReference>
<protein>
    <recommendedName>
        <fullName evidence="9 10">Protein translocase subunit SecY</fullName>
    </recommendedName>
</protein>
<dbReference type="Gene3D" id="1.10.3370.10">
    <property type="entry name" value="SecY subunit domain"/>
    <property type="match status" value="1"/>
</dbReference>
<feature type="transmembrane region" description="Helical" evidence="10">
    <location>
        <begin position="218"/>
        <end position="237"/>
    </location>
</feature>
<evidence type="ECO:0000256" key="1">
    <source>
        <dbReference type="ARBA" id="ARBA00004141"/>
    </source>
</evidence>
<evidence type="ECO:0000256" key="5">
    <source>
        <dbReference type="ARBA" id="ARBA00022927"/>
    </source>
</evidence>
<dbReference type="InterPro" id="IPR023201">
    <property type="entry name" value="SecY_dom_sf"/>
</dbReference>
<dbReference type="FunFam" id="1.10.3370.10:FF:000001">
    <property type="entry name" value="Preprotein translocase subunit SecY"/>
    <property type="match status" value="1"/>
</dbReference>
<evidence type="ECO:0000256" key="7">
    <source>
        <dbReference type="ARBA" id="ARBA00023010"/>
    </source>
</evidence>
<feature type="transmembrane region" description="Helical" evidence="10">
    <location>
        <begin position="318"/>
        <end position="339"/>
    </location>
</feature>
<keyword evidence="8 10" id="KW-0472">Membrane</keyword>
<comment type="similarity">
    <text evidence="2 10 11">Belongs to the SecY/SEC61-alpha family.</text>
</comment>
<feature type="transmembrane region" description="Helical" evidence="10">
    <location>
        <begin position="21"/>
        <end position="40"/>
    </location>
</feature>
<evidence type="ECO:0000256" key="6">
    <source>
        <dbReference type="ARBA" id="ARBA00022989"/>
    </source>
</evidence>
<comment type="subcellular location">
    <subcellularLocation>
        <location evidence="10">Cell membrane</location>
        <topology evidence="10">Multi-pass membrane protein</topology>
    </subcellularLocation>
    <subcellularLocation>
        <location evidence="1">Membrane</location>
        <topology evidence="1">Multi-pass membrane protein</topology>
    </subcellularLocation>
</comment>
<comment type="function">
    <text evidence="10">The central subunit of the protein translocation channel SecYEG. Consists of two halves formed by TMs 1-5 and 6-10. These two domains form a lateral gate at the front which open onto the bilayer between TMs 2 and 7, and are clamped together by SecE at the back. The channel is closed by both a pore ring composed of hydrophobic SecY resides and a short helix (helix 2A) on the extracellular side of the membrane which forms a plug. The plug probably moves laterally to allow the channel to open. The ring and the pore may move independently.</text>
</comment>
<gene>
    <name evidence="10" type="primary">secY</name>
    <name evidence="12" type="ORF">P689_11997</name>
</gene>
<dbReference type="Pfam" id="PF00344">
    <property type="entry name" value="SecY"/>
    <property type="match status" value="1"/>
</dbReference>
<sequence>MKKGEFNFGSIRHGVRDLKDRLIFIFLSLIIFRAGSFIPIPGIDMFSMTKTFNEQRGGTVIEILNMFSGGAFGRASIFALGIMPYISSSIIVQLLTVIHPKLAEIKKEGEVGRSIINRYIRYGTLLLSFVQSAGISFGMKNSMGAKGLIMIKDLHFYIISIVSLMTGTVFLMWLGEKINEKGIGNGVSMLIFISIVSEIPSSAINIVEQVRQGSIDLVVFFFIIFLILCITCFVTFIERSQRKILVNYARHQYRRRIYSAQSTHLPLKINMASVIPAIFTSSVMLLPSAILTWIERKQPGYLQNLSTLFNSFRPGKPIYMLLYSIIVVFFCFFYTSLLFNPIETADNLKKSGAFLPGIRPGIQTARYIDKIMKRLTFIGSIYISIICLIPELMRELINIPFYFGGTSLLIVVVVIIDFISQIQMILMTNRYRNILKKTNFNSIQNL</sequence>
<dbReference type="GO" id="GO:0006605">
    <property type="term" value="P:protein targeting"/>
    <property type="evidence" value="ECO:0007669"/>
    <property type="project" value="UniProtKB-UniRule"/>
</dbReference>
<proteinExistence type="inferred from homology"/>
<feature type="transmembrane region" description="Helical" evidence="10">
    <location>
        <begin position="375"/>
        <end position="393"/>
    </location>
</feature>
<feature type="transmembrane region" description="Helical" evidence="10">
    <location>
        <begin position="274"/>
        <end position="294"/>
    </location>
</feature>
<dbReference type="PANTHER" id="PTHR10906">
    <property type="entry name" value="SECY/SEC61-ALPHA FAMILY MEMBER"/>
    <property type="match status" value="1"/>
</dbReference>
<dbReference type="SUPFAM" id="SSF103491">
    <property type="entry name" value="Preprotein translocase SecY subunit"/>
    <property type="match status" value="1"/>
</dbReference>
<keyword evidence="4 10" id="KW-0812">Transmembrane</keyword>
<organism evidence="12 13">
    <name type="scientific">Candidatus Riesia pediculischaeffi PTSU</name>
    <dbReference type="NCBI Taxonomy" id="1401651"/>
    <lineage>
        <taxon>Bacteria</taxon>
        <taxon>Pseudomonadati</taxon>
        <taxon>Pseudomonadota</taxon>
        <taxon>Gammaproteobacteria</taxon>
        <taxon>Enterobacterales</taxon>
        <taxon>Enterobacteriaceae</taxon>
        <taxon>Candidatus Riesia</taxon>
    </lineage>
</organism>
<dbReference type="Proteomes" id="UP000054529">
    <property type="component" value="Unassembled WGS sequence"/>
</dbReference>
<feature type="transmembrane region" description="Helical" evidence="10">
    <location>
        <begin position="119"/>
        <end position="139"/>
    </location>
</feature>
<evidence type="ECO:0000313" key="12">
    <source>
        <dbReference type="EMBL" id="KIE64126.1"/>
    </source>
</evidence>
<dbReference type="NCBIfam" id="TIGR00967">
    <property type="entry name" value="3a0501s007"/>
    <property type="match status" value="1"/>
</dbReference>
<dbReference type="InterPro" id="IPR026593">
    <property type="entry name" value="SecY"/>
</dbReference>
<dbReference type="OrthoDB" id="9809248at2"/>
<feature type="transmembrane region" description="Helical" evidence="10">
    <location>
        <begin position="399"/>
        <end position="420"/>
    </location>
</feature>
<keyword evidence="6 10" id="KW-1133">Transmembrane helix</keyword>
<comment type="subunit">
    <text evidence="10">Component of the Sec protein translocase complex. Heterotrimer consisting of SecY, SecE and SecG subunits. The heterotrimers can form oligomers, although 1 heterotrimer is thought to be able to translocate proteins. Interacts with the ribosome. Interacts with SecDF, and other proteins may be involved. Interacts with SecA.</text>
</comment>
<dbReference type="HOGENOM" id="CLU_030313_0_2_6"/>